<evidence type="ECO:0000256" key="5">
    <source>
        <dbReference type="ARBA" id="ARBA00022723"/>
    </source>
</evidence>
<evidence type="ECO:0000313" key="14">
    <source>
        <dbReference type="Proteomes" id="UP001055553"/>
    </source>
</evidence>
<organism evidence="13 14">
    <name type="scientific">Nanobdella aerobiophila</name>
    <dbReference type="NCBI Taxonomy" id="2586965"/>
    <lineage>
        <taxon>Archaea</taxon>
        <taxon>Nanobdellota</taxon>
        <taxon>Nanobdellia</taxon>
        <taxon>Nanobdellales</taxon>
        <taxon>Nanobdellaceae</taxon>
        <taxon>Nanobdella</taxon>
    </lineage>
</organism>
<dbReference type="EC" id="2.7.11.1" evidence="2"/>
<comment type="similarity">
    <text evidence="1">Belongs to the protein kinase superfamily. RIO-type Ser/Thr kinase family.</text>
</comment>
<dbReference type="EMBL" id="AP019769">
    <property type="protein sequence ID" value="BBL45675.1"/>
    <property type="molecule type" value="Genomic_DNA"/>
</dbReference>
<dbReference type="RefSeq" id="WP_258392990.1">
    <property type="nucleotide sequence ID" value="NZ_AP019769.1"/>
</dbReference>
<evidence type="ECO:0000256" key="1">
    <source>
        <dbReference type="ARBA" id="ARBA00009196"/>
    </source>
</evidence>
<keyword evidence="5" id="KW-0479">Metal-binding</keyword>
<evidence type="ECO:0000259" key="12">
    <source>
        <dbReference type="SMART" id="SM00090"/>
    </source>
</evidence>
<dbReference type="KEGG" id="naer:MJ1_0522"/>
<evidence type="ECO:0000256" key="9">
    <source>
        <dbReference type="ARBA" id="ARBA00022842"/>
    </source>
</evidence>
<comment type="catalytic activity">
    <reaction evidence="11">
        <text>L-seryl-[protein] + ATP = O-phospho-L-seryl-[protein] + ADP + H(+)</text>
        <dbReference type="Rhea" id="RHEA:17989"/>
        <dbReference type="Rhea" id="RHEA-COMP:9863"/>
        <dbReference type="Rhea" id="RHEA-COMP:11604"/>
        <dbReference type="ChEBI" id="CHEBI:15378"/>
        <dbReference type="ChEBI" id="CHEBI:29999"/>
        <dbReference type="ChEBI" id="CHEBI:30616"/>
        <dbReference type="ChEBI" id="CHEBI:83421"/>
        <dbReference type="ChEBI" id="CHEBI:456216"/>
        <dbReference type="EC" id="2.7.11.1"/>
    </reaction>
</comment>
<evidence type="ECO:0000256" key="2">
    <source>
        <dbReference type="ARBA" id="ARBA00012513"/>
    </source>
</evidence>
<evidence type="ECO:0000256" key="3">
    <source>
        <dbReference type="ARBA" id="ARBA00022527"/>
    </source>
</evidence>
<evidence type="ECO:0000256" key="8">
    <source>
        <dbReference type="ARBA" id="ARBA00022840"/>
    </source>
</evidence>
<dbReference type="Gene3D" id="1.10.510.10">
    <property type="entry name" value="Transferase(Phosphotransferase) domain 1"/>
    <property type="match status" value="1"/>
</dbReference>
<reference evidence="14" key="1">
    <citation type="journal article" date="2022" name="Int. J. Syst. Evol. Microbiol.">
        <title>Nanobdella aerobiophila gen. nov., sp. nov., a thermoacidophilic, obligate ectosymbiotic archaeon, and proposal of Nanobdellaceae fam. nov., Nanobdellales ord. nov. and Nanobdellia class. nov.</title>
        <authorList>
            <person name="Kato S."/>
            <person name="Ogasawara A."/>
            <person name="Itoh T."/>
            <person name="Sakai H.D."/>
            <person name="Shimizu M."/>
            <person name="Yuki M."/>
            <person name="Kaneko M."/>
            <person name="Takashina T."/>
            <person name="Ohkuma M."/>
        </authorList>
    </citation>
    <scope>NUCLEOTIDE SEQUENCE [LARGE SCALE GENOMIC DNA]</scope>
    <source>
        <strain evidence="14">MJ1</strain>
    </source>
</reference>
<keyword evidence="4" id="KW-0808">Transferase</keyword>
<evidence type="ECO:0000256" key="10">
    <source>
        <dbReference type="ARBA" id="ARBA00047899"/>
    </source>
</evidence>
<protein>
    <recommendedName>
        <fullName evidence="2">non-specific serine/threonine protein kinase</fullName>
        <ecNumber evidence="2">2.7.11.1</ecNumber>
    </recommendedName>
</protein>
<dbReference type="Gene3D" id="3.30.200.20">
    <property type="entry name" value="Phosphorylase Kinase, domain 1"/>
    <property type="match status" value="1"/>
</dbReference>
<keyword evidence="14" id="KW-1185">Reference proteome</keyword>
<dbReference type="InterPro" id="IPR011009">
    <property type="entry name" value="Kinase-like_dom_sf"/>
</dbReference>
<dbReference type="GO" id="GO:0004674">
    <property type="term" value="F:protein serine/threonine kinase activity"/>
    <property type="evidence" value="ECO:0007669"/>
    <property type="project" value="UniProtKB-KW"/>
</dbReference>
<evidence type="ECO:0000256" key="6">
    <source>
        <dbReference type="ARBA" id="ARBA00022741"/>
    </source>
</evidence>
<keyword evidence="3 13" id="KW-0723">Serine/threonine-protein kinase</keyword>
<evidence type="ECO:0000256" key="4">
    <source>
        <dbReference type="ARBA" id="ARBA00022679"/>
    </source>
</evidence>
<evidence type="ECO:0000256" key="7">
    <source>
        <dbReference type="ARBA" id="ARBA00022777"/>
    </source>
</evidence>
<dbReference type="SMART" id="SM00090">
    <property type="entry name" value="RIO"/>
    <property type="match status" value="1"/>
</dbReference>
<dbReference type="Pfam" id="PF01163">
    <property type="entry name" value="RIO1"/>
    <property type="match status" value="1"/>
</dbReference>
<dbReference type="InterPro" id="IPR051272">
    <property type="entry name" value="RIO-type_Ser/Thr_kinase"/>
</dbReference>
<sequence>MKYKEIWKTYGKVFDNNTFNYLNDLYNDKYIKEDLVLISEGKEAVVFRSGKVALKIYKIMSRSYKEQVKYIKLDPRIRRYPRSLIGLSYLWVKKEYMNLRRMYMNLVKVPIPYTYKGNILVMEYIGYDGVISLHNYYKNITDKSNFFYAILDEYKKIYNKAKLVHGDFSEYNIIIYNDIPYIIDVSQSIPVNSPSACILLERDIKNIHNISRKLSININYDDIKKYIGI</sequence>
<proteinExistence type="inferred from homology"/>
<keyword evidence="6" id="KW-0547">Nucleotide-binding</keyword>
<dbReference type="GeneID" id="74568469"/>
<dbReference type="PANTHER" id="PTHR45723">
    <property type="entry name" value="SERINE/THREONINE-PROTEIN KINASE RIO1"/>
    <property type="match status" value="1"/>
</dbReference>
<dbReference type="InterPro" id="IPR018934">
    <property type="entry name" value="RIO_dom"/>
</dbReference>
<comment type="catalytic activity">
    <reaction evidence="10">
        <text>L-threonyl-[protein] + ATP = O-phospho-L-threonyl-[protein] + ADP + H(+)</text>
        <dbReference type="Rhea" id="RHEA:46608"/>
        <dbReference type="Rhea" id="RHEA-COMP:11060"/>
        <dbReference type="Rhea" id="RHEA-COMP:11605"/>
        <dbReference type="ChEBI" id="CHEBI:15378"/>
        <dbReference type="ChEBI" id="CHEBI:30013"/>
        <dbReference type="ChEBI" id="CHEBI:30616"/>
        <dbReference type="ChEBI" id="CHEBI:61977"/>
        <dbReference type="ChEBI" id="CHEBI:456216"/>
        <dbReference type="EC" id="2.7.11.1"/>
    </reaction>
</comment>
<dbReference type="GO" id="GO:0046872">
    <property type="term" value="F:metal ion binding"/>
    <property type="evidence" value="ECO:0007669"/>
    <property type="project" value="UniProtKB-KW"/>
</dbReference>
<keyword evidence="7 13" id="KW-0418">Kinase</keyword>
<dbReference type="GO" id="GO:0005524">
    <property type="term" value="F:ATP binding"/>
    <property type="evidence" value="ECO:0007669"/>
    <property type="project" value="UniProtKB-KW"/>
</dbReference>
<gene>
    <name evidence="13" type="ORF">MJ1_0522</name>
</gene>
<dbReference type="SUPFAM" id="SSF56112">
    <property type="entry name" value="Protein kinase-like (PK-like)"/>
    <property type="match status" value="1"/>
</dbReference>
<dbReference type="InterPro" id="IPR000687">
    <property type="entry name" value="RIO_kinase"/>
</dbReference>
<keyword evidence="9" id="KW-0460">Magnesium</keyword>
<dbReference type="Proteomes" id="UP001055553">
    <property type="component" value="Chromosome"/>
</dbReference>
<feature type="domain" description="RIO kinase" evidence="12">
    <location>
        <begin position="3"/>
        <end position="229"/>
    </location>
</feature>
<keyword evidence="8" id="KW-0067">ATP-binding</keyword>
<dbReference type="InterPro" id="IPR018935">
    <property type="entry name" value="RIO_kinase_CS"/>
</dbReference>
<dbReference type="PROSITE" id="PS01245">
    <property type="entry name" value="RIO1"/>
    <property type="match status" value="1"/>
</dbReference>
<dbReference type="AlphaFoldDB" id="A0A915SFE3"/>
<accession>A0A915SFE3</accession>
<evidence type="ECO:0000313" key="13">
    <source>
        <dbReference type="EMBL" id="BBL45675.1"/>
    </source>
</evidence>
<name>A0A915SFE3_9ARCH</name>
<evidence type="ECO:0000256" key="11">
    <source>
        <dbReference type="ARBA" id="ARBA00048679"/>
    </source>
</evidence>